<gene>
    <name evidence="1" type="ORF">GCM10017772_37890</name>
</gene>
<dbReference type="EMBL" id="BNAS01000006">
    <property type="protein sequence ID" value="GHH77288.1"/>
    <property type="molecule type" value="Genomic_DNA"/>
</dbReference>
<accession>A0A919G372</accession>
<protein>
    <submittedName>
        <fullName evidence="1">Uncharacterized protein</fullName>
    </submittedName>
</protein>
<keyword evidence="2" id="KW-1185">Reference proteome</keyword>
<evidence type="ECO:0000313" key="2">
    <source>
        <dbReference type="Proteomes" id="UP000627369"/>
    </source>
</evidence>
<dbReference type="RefSeq" id="WP_189670854.1">
    <property type="nucleotide sequence ID" value="NZ_BNAS01000006.1"/>
</dbReference>
<sequence>MSAVGYGRSAQRALDSTLPLKRRLSALSQCISLSGPYGYNATWRYLEAHTGTERSTPGFLEPVIEHLTRYRELRSKAISDFAQLRRAEKAKGLRLLDPAIVTAGSPARWFGDERAAAIHLLAVWAEPGRLHAVRTTGFGRTAAEAADHLLLDGDPSEVTRGDLQDALDQTRKTTRTVDYRIERTTYASAWQAHRLLGQLKVLLDGPLVLGERWDFA</sequence>
<proteinExistence type="predicted"/>
<dbReference type="AlphaFoldDB" id="A0A919G372"/>
<reference evidence="1" key="1">
    <citation type="journal article" date="2014" name="Int. J. Syst. Evol. Microbiol.">
        <title>Complete genome sequence of Corynebacterium casei LMG S-19264T (=DSM 44701T), isolated from a smear-ripened cheese.</title>
        <authorList>
            <consortium name="US DOE Joint Genome Institute (JGI-PGF)"/>
            <person name="Walter F."/>
            <person name="Albersmeier A."/>
            <person name="Kalinowski J."/>
            <person name="Ruckert C."/>
        </authorList>
    </citation>
    <scope>NUCLEOTIDE SEQUENCE</scope>
    <source>
        <strain evidence="1">CGMCC 4.7398</strain>
    </source>
</reference>
<comment type="caution">
    <text evidence="1">The sequence shown here is derived from an EMBL/GenBank/DDBJ whole genome shotgun (WGS) entry which is preliminary data.</text>
</comment>
<name>A0A919G372_9MICO</name>
<dbReference type="Proteomes" id="UP000627369">
    <property type="component" value="Unassembled WGS sequence"/>
</dbReference>
<organism evidence="1 2">
    <name type="scientific">Promicromonospora soli</name>
    <dbReference type="NCBI Taxonomy" id="2035533"/>
    <lineage>
        <taxon>Bacteria</taxon>
        <taxon>Bacillati</taxon>
        <taxon>Actinomycetota</taxon>
        <taxon>Actinomycetes</taxon>
        <taxon>Micrococcales</taxon>
        <taxon>Promicromonosporaceae</taxon>
        <taxon>Promicromonospora</taxon>
    </lineage>
</organism>
<evidence type="ECO:0000313" key="1">
    <source>
        <dbReference type="EMBL" id="GHH77288.1"/>
    </source>
</evidence>
<reference evidence="1" key="2">
    <citation type="submission" date="2020-09" db="EMBL/GenBank/DDBJ databases">
        <authorList>
            <person name="Sun Q."/>
            <person name="Zhou Y."/>
        </authorList>
    </citation>
    <scope>NUCLEOTIDE SEQUENCE</scope>
    <source>
        <strain evidence="1">CGMCC 4.7398</strain>
    </source>
</reference>